<evidence type="ECO:0000313" key="2">
    <source>
        <dbReference type="Proteomes" id="UP000006000"/>
    </source>
</evidence>
<accession>A5Z798</accession>
<name>A5Z798_9FIRM</name>
<protein>
    <submittedName>
        <fullName evidence="1">Uncharacterized protein</fullName>
    </submittedName>
</protein>
<comment type="caution">
    <text evidence="1">The sequence shown here is derived from an EMBL/GenBank/DDBJ whole genome shotgun (WGS) entry which is preliminary data.</text>
</comment>
<proteinExistence type="predicted"/>
<dbReference type="HOGENOM" id="CLU_2436405_0_0_9"/>
<organism evidence="1 2">
    <name type="scientific">Eubacterium ventriosum ATCC 27560</name>
    <dbReference type="NCBI Taxonomy" id="411463"/>
    <lineage>
        <taxon>Bacteria</taxon>
        <taxon>Bacillati</taxon>
        <taxon>Bacillota</taxon>
        <taxon>Clostridia</taxon>
        <taxon>Eubacteriales</taxon>
        <taxon>Eubacteriaceae</taxon>
        <taxon>Eubacterium</taxon>
    </lineage>
</organism>
<evidence type="ECO:0000313" key="1">
    <source>
        <dbReference type="EMBL" id="EDM51253.1"/>
    </source>
</evidence>
<reference evidence="1 2" key="1">
    <citation type="submission" date="2007-03" db="EMBL/GenBank/DDBJ databases">
        <authorList>
            <person name="Fulton L."/>
            <person name="Clifton S."/>
            <person name="Fulton B."/>
            <person name="Xu J."/>
            <person name="Minx P."/>
            <person name="Pepin K.H."/>
            <person name="Johnson M."/>
            <person name="Thiruvilangam P."/>
            <person name="Bhonagiri V."/>
            <person name="Nash W.E."/>
            <person name="Mardis E.R."/>
            <person name="Wilson R.K."/>
        </authorList>
    </citation>
    <scope>NUCLEOTIDE SEQUENCE [LARGE SCALE GENOMIC DNA]</scope>
    <source>
        <strain evidence="1 2">ATCC 27560</strain>
    </source>
</reference>
<sequence length="90" mass="10006">MISYGDRISVCSPICCDVVGILMFRRIPHSGTCGRIGKLHCSPCNVYTVNIWCVRTVCILCLHINASVFVFAYGIFSPIGGNRYCQNRKS</sequence>
<dbReference type="EMBL" id="AAVL02000034">
    <property type="protein sequence ID" value="EDM51253.1"/>
    <property type="molecule type" value="Genomic_DNA"/>
</dbReference>
<gene>
    <name evidence="1" type="ORF">EUBVEN_01580</name>
</gene>
<dbReference type="Proteomes" id="UP000006000">
    <property type="component" value="Unassembled WGS sequence"/>
</dbReference>
<dbReference type="AlphaFoldDB" id="A5Z798"/>
<dbReference type="STRING" id="411463.EUBVEN_01580"/>
<reference evidence="1 2" key="2">
    <citation type="submission" date="2007-04" db="EMBL/GenBank/DDBJ databases">
        <title>Draft genome sequence of Eubacterium ventriosum (ATCC 27560).</title>
        <authorList>
            <person name="Sudarsanam P."/>
            <person name="Ley R."/>
            <person name="Guruge J."/>
            <person name="Turnbaugh P.J."/>
            <person name="Mahowald M."/>
            <person name="Liep D."/>
            <person name="Gordon J."/>
        </authorList>
    </citation>
    <scope>NUCLEOTIDE SEQUENCE [LARGE SCALE GENOMIC DNA]</scope>
    <source>
        <strain evidence="1 2">ATCC 27560</strain>
    </source>
</reference>